<dbReference type="InterPro" id="IPR001584">
    <property type="entry name" value="Integrase_cat-core"/>
</dbReference>
<gene>
    <name evidence="2" type="ORF">DR101_03715</name>
</gene>
<name>A0ABD6IEQ3_MESHY</name>
<dbReference type="RefSeq" id="WP_160615065.1">
    <property type="nucleotide sequence ID" value="NZ_QQQW01000034.1"/>
</dbReference>
<reference evidence="2 3" key="1">
    <citation type="submission" date="2018-07" db="EMBL/GenBank/DDBJ databases">
        <title>Genetic characterization of Mycoplasma hyopneumoniae, M. hyorhinis and M. flocculare isolates through whole genome sequencing analysis: comparative analysis of sequence types and putative genes involved in virulence.</title>
        <authorList>
            <person name="Fourour S."/>
            <person name="Lucas P."/>
            <person name="Touzain F."/>
            <person name="Tocqueville V."/>
            <person name="Kempf I."/>
            <person name="Marois-Crehan C."/>
        </authorList>
    </citation>
    <scope>NUCLEOTIDE SEQUENCE [LARGE SCALE GENOMIC DNA]</scope>
    <source>
        <strain evidence="2 3">MHR389</strain>
    </source>
</reference>
<evidence type="ECO:0000313" key="2">
    <source>
        <dbReference type="EMBL" id="MXR44026.1"/>
    </source>
</evidence>
<dbReference type="Pfam" id="PF13333">
    <property type="entry name" value="rve_2"/>
    <property type="match status" value="1"/>
</dbReference>
<dbReference type="InterPro" id="IPR012337">
    <property type="entry name" value="RNaseH-like_sf"/>
</dbReference>
<proteinExistence type="predicted"/>
<comment type="caution">
    <text evidence="2">The sequence shown here is derived from an EMBL/GenBank/DDBJ whole genome shotgun (WGS) entry which is preliminary data.</text>
</comment>
<organism evidence="2 3">
    <name type="scientific">Mesomycoplasma hyorhinis</name>
    <name type="common">Mycoplasma hyorhinis</name>
    <dbReference type="NCBI Taxonomy" id="2100"/>
    <lineage>
        <taxon>Bacteria</taxon>
        <taxon>Bacillati</taxon>
        <taxon>Mycoplasmatota</taxon>
        <taxon>Mycoplasmoidales</taxon>
        <taxon>Metamycoplasmataceae</taxon>
        <taxon>Mesomycoplasma</taxon>
    </lineage>
</organism>
<dbReference type="AlphaFoldDB" id="A0ABD6IEQ3"/>
<evidence type="ECO:0000259" key="1">
    <source>
        <dbReference type="Pfam" id="PF13333"/>
    </source>
</evidence>
<feature type="non-terminal residue" evidence="2">
    <location>
        <position position="1"/>
    </location>
</feature>
<accession>A0ABD6IEQ3</accession>
<evidence type="ECO:0000313" key="3">
    <source>
        <dbReference type="Proteomes" id="UP001193384"/>
    </source>
</evidence>
<sequence>YGREKEFLTFKQFHKAIANYIYYYNHKRIRDKIKWMSPIKFRETFIPNYN</sequence>
<dbReference type="Proteomes" id="UP001193384">
    <property type="component" value="Unassembled WGS sequence"/>
</dbReference>
<dbReference type="EMBL" id="QQQW01000034">
    <property type="protein sequence ID" value="MXR44026.1"/>
    <property type="molecule type" value="Genomic_DNA"/>
</dbReference>
<feature type="domain" description="Integrase catalytic" evidence="1">
    <location>
        <begin position="4"/>
        <end position="43"/>
    </location>
</feature>
<dbReference type="SUPFAM" id="SSF53098">
    <property type="entry name" value="Ribonuclease H-like"/>
    <property type="match status" value="1"/>
</dbReference>
<protein>
    <submittedName>
        <fullName evidence="2">IS3 family transposase</fullName>
    </submittedName>
</protein>